<evidence type="ECO:0000256" key="1">
    <source>
        <dbReference type="ARBA" id="ARBA00005695"/>
    </source>
</evidence>
<proteinExistence type="inferred from homology"/>
<accession>C7RF08</accession>
<dbReference type="OrthoDB" id="9772924at2"/>
<evidence type="ECO:0000256" key="6">
    <source>
        <dbReference type="SAM" id="SignalP"/>
    </source>
</evidence>
<dbReference type="GO" id="GO:1904680">
    <property type="term" value="F:peptide transmembrane transporter activity"/>
    <property type="evidence" value="ECO:0007669"/>
    <property type="project" value="TreeGrafter"/>
</dbReference>
<dbReference type="STRING" id="525919.Apre_0014"/>
<dbReference type="PIRSF" id="PIRSF002741">
    <property type="entry name" value="MppA"/>
    <property type="match status" value="1"/>
</dbReference>
<dbReference type="InterPro" id="IPR030678">
    <property type="entry name" value="Peptide/Ni-bd"/>
</dbReference>
<evidence type="ECO:0000256" key="3">
    <source>
        <dbReference type="ARBA" id="ARBA00022729"/>
    </source>
</evidence>
<gene>
    <name evidence="8" type="ordered locus">Apre_0014</name>
</gene>
<feature type="compositionally biased region" description="Basic and acidic residues" evidence="5">
    <location>
        <begin position="33"/>
        <end position="47"/>
    </location>
</feature>
<dbReference type="InterPro" id="IPR000914">
    <property type="entry name" value="SBP_5_dom"/>
</dbReference>
<evidence type="ECO:0000256" key="2">
    <source>
        <dbReference type="ARBA" id="ARBA00022448"/>
    </source>
</evidence>
<feature type="chain" id="PRO_5039000934" evidence="6">
    <location>
        <begin position="24"/>
        <end position="714"/>
    </location>
</feature>
<feature type="domain" description="Solute-binding protein family 5" evidence="7">
    <location>
        <begin position="131"/>
        <end position="595"/>
    </location>
</feature>
<dbReference type="AlphaFoldDB" id="C7RF08"/>
<keyword evidence="2" id="KW-0813">Transport</keyword>
<dbReference type="GO" id="GO:0043190">
    <property type="term" value="C:ATP-binding cassette (ABC) transporter complex"/>
    <property type="evidence" value="ECO:0007669"/>
    <property type="project" value="InterPro"/>
</dbReference>
<dbReference type="HOGENOM" id="CLU_382503_0_0_9"/>
<evidence type="ECO:0000313" key="9">
    <source>
        <dbReference type="Proteomes" id="UP000002294"/>
    </source>
</evidence>
<dbReference type="eggNOG" id="COG0747">
    <property type="taxonomic scope" value="Bacteria"/>
</dbReference>
<evidence type="ECO:0000313" key="8">
    <source>
        <dbReference type="EMBL" id="ACV28069.1"/>
    </source>
</evidence>
<dbReference type="RefSeq" id="WP_012803488.1">
    <property type="nucleotide sequence ID" value="NC_013171.1"/>
</dbReference>
<dbReference type="CDD" id="cd00995">
    <property type="entry name" value="PBP2_NikA_DppA_OppA_like"/>
    <property type="match status" value="1"/>
</dbReference>
<dbReference type="EMBL" id="CP001708">
    <property type="protein sequence ID" value="ACV28069.1"/>
    <property type="molecule type" value="Genomic_DNA"/>
</dbReference>
<dbReference type="PROSITE" id="PS51257">
    <property type="entry name" value="PROKAR_LIPOPROTEIN"/>
    <property type="match status" value="1"/>
</dbReference>
<evidence type="ECO:0000259" key="7">
    <source>
        <dbReference type="Pfam" id="PF00496"/>
    </source>
</evidence>
<dbReference type="PANTHER" id="PTHR30290:SF9">
    <property type="entry name" value="OLIGOPEPTIDE-BINDING PROTEIN APPA"/>
    <property type="match status" value="1"/>
</dbReference>
<dbReference type="Pfam" id="PF00496">
    <property type="entry name" value="SBP_bac_5"/>
    <property type="match status" value="1"/>
</dbReference>
<dbReference type="InterPro" id="IPR039424">
    <property type="entry name" value="SBP_5"/>
</dbReference>
<name>C7RF08_ANAPD</name>
<evidence type="ECO:0000256" key="4">
    <source>
        <dbReference type="SAM" id="Coils"/>
    </source>
</evidence>
<reference evidence="8 9" key="1">
    <citation type="journal article" date="2009" name="Stand. Genomic Sci.">
        <title>Complete genome sequence of Anaerococcus prevotii type strain (PC1).</title>
        <authorList>
            <person name="Labutti K."/>
            <person name="Pukall R."/>
            <person name="Steenblock K."/>
            <person name="Glavina Del Rio T."/>
            <person name="Tice H."/>
            <person name="Copeland A."/>
            <person name="Cheng J.F."/>
            <person name="Lucas S."/>
            <person name="Chen F."/>
            <person name="Nolan M."/>
            <person name="Bruce D."/>
            <person name="Goodwin L."/>
            <person name="Pitluck S."/>
            <person name="Ivanova N."/>
            <person name="Mavromatis K."/>
            <person name="Ovchinnikova G."/>
            <person name="Pati A."/>
            <person name="Chen A."/>
            <person name="Palaniappan K."/>
            <person name="Land M."/>
            <person name="Hauser L."/>
            <person name="Chang Y.J."/>
            <person name="Jeffries C.D."/>
            <person name="Chain P."/>
            <person name="Saunders E."/>
            <person name="Brettin T."/>
            <person name="Detter J.C."/>
            <person name="Han C."/>
            <person name="Goker M."/>
            <person name="Bristow J."/>
            <person name="Eisen J.A."/>
            <person name="Markowitz V."/>
            <person name="Hugenholtz P."/>
            <person name="Kyrpides N.C."/>
            <person name="Klenk H.P."/>
            <person name="Lapidus A."/>
        </authorList>
    </citation>
    <scope>NUCLEOTIDE SEQUENCE [LARGE SCALE GENOMIC DNA]</scope>
    <source>
        <strain evidence="9">ATCC 9321 / DSM 20548 / JCM 6508 / NCTC 11806 / PC1</strain>
    </source>
</reference>
<feature type="region of interest" description="Disordered" evidence="5">
    <location>
        <begin position="24"/>
        <end position="63"/>
    </location>
</feature>
<dbReference type="GO" id="GO:0015833">
    <property type="term" value="P:peptide transport"/>
    <property type="evidence" value="ECO:0007669"/>
    <property type="project" value="TreeGrafter"/>
</dbReference>
<protein>
    <submittedName>
        <fullName evidence="8">Extracellular solute-binding protein family 5</fullName>
    </submittedName>
</protein>
<dbReference type="Proteomes" id="UP000002294">
    <property type="component" value="Chromosome"/>
</dbReference>
<evidence type="ECO:0000256" key="5">
    <source>
        <dbReference type="SAM" id="MobiDB-lite"/>
    </source>
</evidence>
<dbReference type="Gene3D" id="3.40.190.10">
    <property type="entry name" value="Periplasmic binding protein-like II"/>
    <property type="match status" value="1"/>
</dbReference>
<dbReference type="KEGG" id="apr:Apre_0014"/>
<dbReference type="Gene3D" id="3.10.105.10">
    <property type="entry name" value="Dipeptide-binding Protein, Domain 3"/>
    <property type="match status" value="1"/>
</dbReference>
<feature type="coiled-coil region" evidence="4">
    <location>
        <begin position="278"/>
        <end position="312"/>
    </location>
</feature>
<dbReference type="eggNOG" id="COG4166">
    <property type="taxonomic scope" value="Bacteria"/>
</dbReference>
<organism evidence="8 9">
    <name type="scientific">Anaerococcus prevotii (strain ATCC 9321 / DSM 20548 / JCM 6508 / NCTC 11806 / PC1)</name>
    <name type="common">Peptostreptococcus prevotii</name>
    <name type="synonym">Peptococcus prevotii</name>
    <dbReference type="NCBI Taxonomy" id="525919"/>
    <lineage>
        <taxon>Bacteria</taxon>
        <taxon>Bacillati</taxon>
        <taxon>Bacillota</taxon>
        <taxon>Tissierellia</taxon>
        <taxon>Tissierellales</taxon>
        <taxon>Peptoniphilaceae</taxon>
        <taxon>Anaerococcus</taxon>
    </lineage>
</organism>
<dbReference type="GO" id="GO:0042597">
    <property type="term" value="C:periplasmic space"/>
    <property type="evidence" value="ECO:0007669"/>
    <property type="project" value="UniProtKB-ARBA"/>
</dbReference>
<keyword evidence="3 6" id="KW-0732">Signal</keyword>
<keyword evidence="4" id="KW-0175">Coiled coil</keyword>
<keyword evidence="9" id="KW-1185">Reference proteome</keyword>
<comment type="similarity">
    <text evidence="1">Belongs to the bacterial solute-binding protein 5 family.</text>
</comment>
<dbReference type="SUPFAM" id="SSF53850">
    <property type="entry name" value="Periplasmic binding protein-like II"/>
    <property type="match status" value="1"/>
</dbReference>
<sequence length="714" mass="80459">MKIKKVYSSLMALGLVLTLTACGSSTDSTKGGAESKIENEEANKATDSKNASETPEDFDKQTSDDTIVMGVDSLNGDFIQGYANDGNDVKVRRFMGIEGNNGYDCYVQDEEGKFQTNTAALEKDPEVKINEDGSRTTTYTIKKDLKWSDGEPITADDYIFGILLESDKDFNPLTASMNIGADSLLGYKAFKNGETDSFEGIEKHDDYSFSLTVDSSQLPYFEVEVLSNAGPSPMHYIGENLAVSEDGKKLVVKEGYEVTDKDRDDYKKSIDKQIEILKEGFEEDSEGLDKESDEYKEAKADLDSKVGDLESRKEGDVDPTRLLIEEAMIKLTSDYRFNPKVTCGPYKFDKFENNMVRLDLNENYQGNFKGDKASIPHIIVQLVNKNIGPDLLENGDIDIWEGETDGSKIDQLKKAADDGKIQVGSYERNGYGNLTFLVDRGATQYKEVRQAIASLMDRNEFVQSFLGGYGVVTNGMYGTSQWMYKERGADVEGKLVNWVLNIDKANELLDKTPFKFEADGKTPWDKNKALEEFNKNQEGFDYYRYDENGNKLVVNQYGAEQSPITTLISNQLPPNAKQAGMEYNVTSGSFSTLIDLYTFPKEDAEYTAFSMASDFATPFDPWLYYSKEGPFNRNKVDDPKADEVTTALRRTAPEEKEAYLDKWEEFQKWYNDYLPEIPLYSNVFHTGYSNRIKGFDIMTPVWKASDQINAMTIE</sequence>
<dbReference type="PANTHER" id="PTHR30290">
    <property type="entry name" value="PERIPLASMIC BINDING COMPONENT OF ABC TRANSPORTER"/>
    <property type="match status" value="1"/>
</dbReference>
<feature type="signal peptide" evidence="6">
    <location>
        <begin position="1"/>
        <end position="23"/>
    </location>
</feature>